<dbReference type="PROSITE" id="PS51257">
    <property type="entry name" value="PROKAR_LIPOPROTEIN"/>
    <property type="match status" value="1"/>
</dbReference>
<dbReference type="EMBL" id="JBHSSW010000017">
    <property type="protein sequence ID" value="MFC6199058.1"/>
    <property type="molecule type" value="Genomic_DNA"/>
</dbReference>
<reference evidence="3" key="1">
    <citation type="journal article" date="2019" name="Int. J. Syst. Evol. Microbiol.">
        <title>The Global Catalogue of Microorganisms (GCM) 10K type strain sequencing project: providing services to taxonomists for standard genome sequencing and annotation.</title>
        <authorList>
            <consortium name="The Broad Institute Genomics Platform"/>
            <consortium name="The Broad Institute Genome Sequencing Center for Infectious Disease"/>
            <person name="Wu L."/>
            <person name="Ma J."/>
        </authorList>
    </citation>
    <scope>NUCLEOTIDE SEQUENCE [LARGE SCALE GENOMIC DNA]</scope>
    <source>
        <strain evidence="3">CGMCC-1.15741</strain>
    </source>
</reference>
<comment type="caution">
    <text evidence="2">The sequence shown here is derived from an EMBL/GenBank/DDBJ whole genome shotgun (WGS) entry which is preliminary data.</text>
</comment>
<sequence>MKKTLLACGLALTTAACVTPYAPVPYDRELAGVEKILIVEQSFPEEADTRKLATNGANLTSAASAAVPVAGLFVAAIAAGVEANIEANQRARIRATLAEQEFDGEAVFDAALEAALTDSGYELDSVSLDRKSPGDFVQLVSDAQADEKTAILDVAGAGYGYQLVGGSTQWRPYAAAQVRLSNPQDPETIHMDNRVMYNPVAQPDVIVTIAPDEKYAFNSIDDLEANPELAREGVTAALTETALAVSRLLQ</sequence>
<dbReference type="Proteomes" id="UP001596303">
    <property type="component" value="Unassembled WGS sequence"/>
</dbReference>
<keyword evidence="1" id="KW-0732">Signal</keyword>
<evidence type="ECO:0000256" key="1">
    <source>
        <dbReference type="SAM" id="SignalP"/>
    </source>
</evidence>
<gene>
    <name evidence="2" type="ORF">ACFQDM_13265</name>
</gene>
<keyword evidence="3" id="KW-1185">Reference proteome</keyword>
<name>A0ABW1SCG3_9PROT</name>
<feature type="chain" id="PRO_5045692946" description="Lipoprotein" evidence="1">
    <location>
        <begin position="19"/>
        <end position="250"/>
    </location>
</feature>
<dbReference type="RefSeq" id="WP_377379803.1">
    <property type="nucleotide sequence ID" value="NZ_JBHSSW010000017.1"/>
</dbReference>
<feature type="signal peptide" evidence="1">
    <location>
        <begin position="1"/>
        <end position="18"/>
    </location>
</feature>
<evidence type="ECO:0008006" key="4">
    <source>
        <dbReference type="Google" id="ProtNLM"/>
    </source>
</evidence>
<protein>
    <recommendedName>
        <fullName evidence="4">Lipoprotein</fullName>
    </recommendedName>
</protein>
<organism evidence="2 3">
    <name type="scientific">Ponticaulis profundi</name>
    <dbReference type="NCBI Taxonomy" id="2665222"/>
    <lineage>
        <taxon>Bacteria</taxon>
        <taxon>Pseudomonadati</taxon>
        <taxon>Pseudomonadota</taxon>
        <taxon>Alphaproteobacteria</taxon>
        <taxon>Hyphomonadales</taxon>
        <taxon>Hyphomonadaceae</taxon>
        <taxon>Ponticaulis</taxon>
    </lineage>
</organism>
<evidence type="ECO:0000313" key="3">
    <source>
        <dbReference type="Proteomes" id="UP001596303"/>
    </source>
</evidence>
<proteinExistence type="predicted"/>
<evidence type="ECO:0000313" key="2">
    <source>
        <dbReference type="EMBL" id="MFC6199058.1"/>
    </source>
</evidence>
<accession>A0ABW1SCG3</accession>